<name>A0ACC2MQQ5_PERAE</name>
<sequence>MAPIRVVGDEFCVPYYTDLVVKKKLKSIFSSVHFQVFDPNGTLMFKVDDGGGFSQHSNRYMRDAGGFPIILMRNKMEGVSGRLSCRKQSPLHCKEIPFLPAKDPVNFALVNSALNVTGIVLWGN</sequence>
<protein>
    <submittedName>
        <fullName evidence="1">Uncharacterized protein</fullName>
    </submittedName>
</protein>
<reference evidence="1 2" key="1">
    <citation type="journal article" date="2022" name="Hortic Res">
        <title>A haplotype resolved chromosomal level avocado genome allows analysis of novel avocado genes.</title>
        <authorList>
            <person name="Nath O."/>
            <person name="Fletcher S.J."/>
            <person name="Hayward A."/>
            <person name="Shaw L.M."/>
            <person name="Masouleh A.K."/>
            <person name="Furtado A."/>
            <person name="Henry R.J."/>
            <person name="Mitter N."/>
        </authorList>
    </citation>
    <scope>NUCLEOTIDE SEQUENCE [LARGE SCALE GENOMIC DNA]</scope>
    <source>
        <strain evidence="2">cv. Hass</strain>
    </source>
</reference>
<dbReference type="Proteomes" id="UP001234297">
    <property type="component" value="Chromosome 1"/>
</dbReference>
<comment type="caution">
    <text evidence="1">The sequence shown here is derived from an EMBL/GenBank/DDBJ whole genome shotgun (WGS) entry which is preliminary data.</text>
</comment>
<evidence type="ECO:0000313" key="2">
    <source>
        <dbReference type="Proteomes" id="UP001234297"/>
    </source>
</evidence>
<gene>
    <name evidence="1" type="ORF">MRB53_000737</name>
</gene>
<accession>A0ACC2MQQ5</accession>
<dbReference type="EMBL" id="CM056809">
    <property type="protein sequence ID" value="KAJ8647714.1"/>
    <property type="molecule type" value="Genomic_DNA"/>
</dbReference>
<evidence type="ECO:0000313" key="1">
    <source>
        <dbReference type="EMBL" id="KAJ8647714.1"/>
    </source>
</evidence>
<proteinExistence type="predicted"/>
<organism evidence="1 2">
    <name type="scientific">Persea americana</name>
    <name type="common">Avocado</name>
    <dbReference type="NCBI Taxonomy" id="3435"/>
    <lineage>
        <taxon>Eukaryota</taxon>
        <taxon>Viridiplantae</taxon>
        <taxon>Streptophyta</taxon>
        <taxon>Embryophyta</taxon>
        <taxon>Tracheophyta</taxon>
        <taxon>Spermatophyta</taxon>
        <taxon>Magnoliopsida</taxon>
        <taxon>Magnoliidae</taxon>
        <taxon>Laurales</taxon>
        <taxon>Lauraceae</taxon>
        <taxon>Persea</taxon>
    </lineage>
</organism>
<keyword evidence="2" id="KW-1185">Reference proteome</keyword>